<name>A0A5J4VAF7_9EUKA</name>
<feature type="compositionally biased region" description="Acidic residues" evidence="1">
    <location>
        <begin position="97"/>
        <end position="107"/>
    </location>
</feature>
<dbReference type="Proteomes" id="UP000324800">
    <property type="component" value="Unassembled WGS sequence"/>
</dbReference>
<feature type="compositionally biased region" description="Low complexity" evidence="1">
    <location>
        <begin position="78"/>
        <end position="89"/>
    </location>
</feature>
<feature type="compositionally biased region" description="Acidic residues" evidence="1">
    <location>
        <begin position="40"/>
        <end position="59"/>
    </location>
</feature>
<feature type="region of interest" description="Disordered" evidence="1">
    <location>
        <begin position="958"/>
        <end position="980"/>
    </location>
</feature>
<reference evidence="2 3" key="1">
    <citation type="submission" date="2019-03" db="EMBL/GenBank/DDBJ databases">
        <title>Single cell metagenomics reveals metabolic interactions within the superorganism composed of flagellate Streblomastix strix and complex community of Bacteroidetes bacteria on its surface.</title>
        <authorList>
            <person name="Treitli S.C."/>
            <person name="Kolisko M."/>
            <person name="Husnik F."/>
            <person name="Keeling P."/>
            <person name="Hampl V."/>
        </authorList>
    </citation>
    <scope>NUCLEOTIDE SEQUENCE [LARGE SCALE GENOMIC DNA]</scope>
    <source>
        <strain evidence="2">ST1C</strain>
    </source>
</reference>
<organism evidence="2 3">
    <name type="scientific">Streblomastix strix</name>
    <dbReference type="NCBI Taxonomy" id="222440"/>
    <lineage>
        <taxon>Eukaryota</taxon>
        <taxon>Metamonada</taxon>
        <taxon>Preaxostyla</taxon>
        <taxon>Oxymonadida</taxon>
        <taxon>Streblomastigidae</taxon>
        <taxon>Streblomastix</taxon>
    </lineage>
</organism>
<evidence type="ECO:0000313" key="2">
    <source>
        <dbReference type="EMBL" id="KAA6379539.1"/>
    </source>
</evidence>
<feature type="compositionally biased region" description="Polar residues" evidence="1">
    <location>
        <begin position="857"/>
        <end position="875"/>
    </location>
</feature>
<feature type="compositionally biased region" description="Polar residues" evidence="1">
    <location>
        <begin position="1333"/>
        <end position="1342"/>
    </location>
</feature>
<proteinExistence type="predicted"/>
<evidence type="ECO:0000313" key="3">
    <source>
        <dbReference type="Proteomes" id="UP000324800"/>
    </source>
</evidence>
<feature type="non-terminal residue" evidence="2">
    <location>
        <position position="1443"/>
    </location>
</feature>
<feature type="region of interest" description="Disordered" evidence="1">
    <location>
        <begin position="153"/>
        <end position="176"/>
    </location>
</feature>
<feature type="region of interest" description="Disordered" evidence="1">
    <location>
        <begin position="1333"/>
        <end position="1354"/>
    </location>
</feature>
<comment type="caution">
    <text evidence="2">The sequence shown here is derived from an EMBL/GenBank/DDBJ whole genome shotgun (WGS) entry which is preliminary data.</text>
</comment>
<feature type="region of interest" description="Disordered" evidence="1">
    <location>
        <begin position="203"/>
        <end position="222"/>
    </location>
</feature>
<feature type="compositionally biased region" description="Polar residues" evidence="1">
    <location>
        <begin position="108"/>
        <end position="118"/>
    </location>
</feature>
<feature type="compositionally biased region" description="Acidic residues" evidence="1">
    <location>
        <begin position="1"/>
        <end position="10"/>
    </location>
</feature>
<protein>
    <submittedName>
        <fullName evidence="2">Uncharacterized protein</fullName>
    </submittedName>
</protein>
<dbReference type="EMBL" id="SNRW01008429">
    <property type="protein sequence ID" value="KAA6379539.1"/>
    <property type="molecule type" value="Genomic_DNA"/>
</dbReference>
<accession>A0A5J4VAF7</accession>
<feature type="compositionally biased region" description="Low complexity" evidence="1">
    <location>
        <begin position="958"/>
        <end position="979"/>
    </location>
</feature>
<feature type="compositionally biased region" description="Polar residues" evidence="1">
    <location>
        <begin position="157"/>
        <end position="166"/>
    </location>
</feature>
<feature type="region of interest" description="Disordered" evidence="1">
    <location>
        <begin position="1"/>
        <end position="118"/>
    </location>
</feature>
<gene>
    <name evidence="2" type="ORF">EZS28_024934</name>
</gene>
<feature type="region of interest" description="Disordered" evidence="1">
    <location>
        <begin position="853"/>
        <end position="875"/>
    </location>
</feature>
<feature type="compositionally biased region" description="Basic and acidic residues" evidence="1">
    <location>
        <begin position="11"/>
        <end position="30"/>
    </location>
</feature>
<sequence>MVKAEVEDEAAIEKRKQEEKEKQILEENVKLKMAQYNEDNVNDDFGDDEIEEESDEDKDNSESIEIMKGKESDSEDGSSYSQKQLSLLLNPKWGDQNEVDGFGDEEVGSNSDFENLNKYQKNQQEKFCKYSDSESKDKSSVWSVMDQQISEPKLKNIESSVQIESETSSDDQKKEKQKIGSVNIFGGGIPFNRNFSTLRTQKLRKSARNKDKQQEKTNQIQKQGSQNIIQILIKERFSRNILPKQDARNQFKALKILIQKFSSFNQILRGLGPRSSFILSGSNSQMNRKKRFEDAYQFLEKHVNARIQDEDRVKVKAYDYMHNSEDRNMPFGQGFKLKGNFASSNFGSGIQDSNKNIGILKQGSFRRSVNMQKPLLSQGLTTFRSGHQSSVKDFAKQIQKQQTEDSRNQNVSLMHIQSSTAFLTQNQIQHLFNELNDSKQSFQGHQIPAINTSLTQMFLTLRHFTHSSLGSDPDIYAWLLLAASNEQEVKSSTSKLYCEFGALTLKVVNKMRFIFNDPWKMLSLAPSLAQLALIDINQMLTEQLRQTLSPIGSQYPMLNISHGLKYGNEVTEASNTSLCSQQLMNNTSDYSYLSQNWAIKNGIHKWGLRLDKLIIPKSLDIEKHLNIIKKKREDLKKLSIRVVHPRIIPSKKASFFGSSDQTEEDSLADAIGNPHLFSKSTHPLDISLTPTFIVTSRSLAVFPWELIFNCKSGAIRALSLIEVAESYGQAVFIDEVKQKDGTLKYPKTGPADLEPYSDQQIFAAPTETLDEADIEVQKRKLLQSSSQPQFARNNLMERIESDKQIIQQHQSSEVPLIVLQKQSDTINDNHNFQAPFSPEKILLNSQANIQSRDDEINQASQQKPTPLTQSTNIQENPAISQIRRVKSTYQPTILARELIQTANKKPKSIKDHEELLNKSRVVLSIGGVFLYSLSDIVESQHQKFQQFLFLQVQRNQNNNQDGNQQHTSQSQIQTSESIQPTASTNKVKAIQLRQRPVLQPMMLLSPYVQIPLTDQSIKTLFVASLTYGLNILRSLNETPASTHFRHSRPFLQAILPFSIPPLVQTKMNLDGQRIYTGPPIKRTHTNHLLNKLQSLENSDLSQKNEFIDPTSKLNIKSGFCPSNGTNKLIPSQWTENELQMSIWLRNPVIRQAKGTLKKQTMRDSKKQEEDADDCIIDYMFLPHGSLIPLLAKTVASFNYVASRSSQIRPRDPILLVNGHNLSGHMVTEELPILAFIKGQLQLQLMTEFRIDSNSDSRNLRDFNQNQTVNPLIKVKSETWSSGESSKLLQTSTETAVQSYRQKIFSLTQNIIQNTPENVKQQTTLQHNIVQLSSKQKTEQQIPESAKPNTQQTTNQTYNNKHASVQLIPSSQIELTSEIKTEASKVVLSIVNDAQDIKNEGSMLPMNITKLNVGKDSVTVAEDLEDLTPKLLRIITLPQSLPPH</sequence>
<evidence type="ECO:0000256" key="1">
    <source>
        <dbReference type="SAM" id="MobiDB-lite"/>
    </source>
</evidence>